<protein>
    <recommendedName>
        <fullName evidence="4">tRNA/rRNA methyltransferase SpoU type domain-containing protein</fullName>
    </recommendedName>
</protein>
<evidence type="ECO:0000259" key="4">
    <source>
        <dbReference type="Pfam" id="PF00588"/>
    </source>
</evidence>
<evidence type="ECO:0000256" key="1">
    <source>
        <dbReference type="ARBA" id="ARBA00022603"/>
    </source>
</evidence>
<dbReference type="InterPro" id="IPR001537">
    <property type="entry name" value="SpoU_MeTrfase"/>
</dbReference>
<dbReference type="InterPro" id="IPR029028">
    <property type="entry name" value="Alpha/beta_knot_MTases"/>
</dbReference>
<dbReference type="InterPro" id="IPR029026">
    <property type="entry name" value="tRNA_m1G_MTases_N"/>
</dbReference>
<dbReference type="PANTHER" id="PTHR43191:SF2">
    <property type="entry name" value="RRNA METHYLTRANSFERASE 3, MITOCHONDRIAL"/>
    <property type="match status" value="1"/>
</dbReference>
<dbReference type="GO" id="GO:0032259">
    <property type="term" value="P:methylation"/>
    <property type="evidence" value="ECO:0007669"/>
    <property type="project" value="UniProtKB-KW"/>
</dbReference>
<evidence type="ECO:0000256" key="3">
    <source>
        <dbReference type="SAM" id="MobiDB-lite"/>
    </source>
</evidence>
<feature type="domain" description="tRNA/rRNA methyltransferase SpoU type" evidence="4">
    <location>
        <begin position="353"/>
        <end position="429"/>
    </location>
</feature>
<proteinExistence type="predicted"/>
<dbReference type="SUPFAM" id="SSF75217">
    <property type="entry name" value="alpha/beta knot"/>
    <property type="match status" value="1"/>
</dbReference>
<evidence type="ECO:0000256" key="2">
    <source>
        <dbReference type="ARBA" id="ARBA00022679"/>
    </source>
</evidence>
<dbReference type="AlphaFoldDB" id="A0A0F7UZ48"/>
<gene>
    <name evidence="5" type="ORF">BN1205_046320</name>
</gene>
<dbReference type="EMBL" id="LN714496">
    <property type="protein sequence ID" value="CEL73838.1"/>
    <property type="molecule type" value="Genomic_DNA"/>
</dbReference>
<keyword evidence="2" id="KW-0808">Transferase</keyword>
<dbReference type="InterPro" id="IPR051259">
    <property type="entry name" value="rRNA_Methyltransferase"/>
</dbReference>
<feature type="compositionally biased region" description="Basic and acidic residues" evidence="3">
    <location>
        <begin position="110"/>
        <end position="129"/>
    </location>
</feature>
<evidence type="ECO:0000313" key="5">
    <source>
        <dbReference type="EMBL" id="CEL73838.1"/>
    </source>
</evidence>
<dbReference type="PANTHER" id="PTHR43191">
    <property type="entry name" value="RRNA METHYLTRANSFERASE 3"/>
    <property type="match status" value="1"/>
</dbReference>
<keyword evidence="1" id="KW-0489">Methyltransferase</keyword>
<dbReference type="GO" id="GO:0008173">
    <property type="term" value="F:RNA methyltransferase activity"/>
    <property type="evidence" value="ECO:0007669"/>
    <property type="project" value="InterPro"/>
</dbReference>
<feature type="compositionally biased region" description="Polar residues" evidence="3">
    <location>
        <begin position="130"/>
        <end position="147"/>
    </location>
</feature>
<reference evidence="5" key="1">
    <citation type="journal article" date="2015" name="PLoS ONE">
        <title>Comprehensive Evaluation of Toxoplasma gondii VEG and Neospora caninum LIV Genomes with Tachyzoite Stage Transcriptome and Proteome Defines Novel Transcript Features.</title>
        <authorList>
            <person name="Ramaprasad A."/>
            <person name="Mourier T."/>
            <person name="Naeem R."/>
            <person name="Malas T.B."/>
            <person name="Moussa E."/>
            <person name="Panigrahi A."/>
            <person name="Vermont S.J."/>
            <person name="Otto T.D."/>
            <person name="Wastling J."/>
            <person name="Pain A."/>
        </authorList>
    </citation>
    <scope>NUCLEOTIDE SEQUENCE</scope>
    <source>
        <strain evidence="5">VEG</strain>
    </source>
</reference>
<feature type="region of interest" description="Disordered" evidence="3">
    <location>
        <begin position="110"/>
        <end position="157"/>
    </location>
</feature>
<dbReference type="Pfam" id="PF00588">
    <property type="entry name" value="SpoU_methylase"/>
    <property type="match status" value="1"/>
</dbReference>
<name>A0A0F7UZ48_TOXGV</name>
<organism evidence="5">
    <name type="scientific">Toxoplasma gondii (strain ATCC 50861 / VEG)</name>
    <dbReference type="NCBI Taxonomy" id="432359"/>
    <lineage>
        <taxon>Eukaryota</taxon>
        <taxon>Sar</taxon>
        <taxon>Alveolata</taxon>
        <taxon>Apicomplexa</taxon>
        <taxon>Conoidasida</taxon>
        <taxon>Coccidia</taxon>
        <taxon>Eucoccidiorida</taxon>
        <taxon>Eimeriorina</taxon>
        <taxon>Sarcocystidae</taxon>
        <taxon>Toxoplasma</taxon>
    </lineage>
</organism>
<dbReference type="Gene3D" id="3.40.1280.10">
    <property type="match status" value="1"/>
</dbReference>
<dbReference type="GO" id="GO:0006396">
    <property type="term" value="P:RNA processing"/>
    <property type="evidence" value="ECO:0007669"/>
    <property type="project" value="InterPro"/>
</dbReference>
<accession>A0A0F7UZ48</accession>
<dbReference type="GO" id="GO:0003723">
    <property type="term" value="F:RNA binding"/>
    <property type="evidence" value="ECO:0007669"/>
    <property type="project" value="InterPro"/>
</dbReference>
<sequence>MQNWTALLGIPVRCARVYSSGSLVSERGRPQTVTSLRTVPTLAPGPHQRSFETVHRNLLGPHCTKLRHRAVPHCRRPSPKAFSFSPFSAATLLTTLQFLDGVGKSHAAYRTERGVSTRHAEESRSRATDQDFSSDGNITDGRQQLSSRAAAVPTAAEHERRLRRRLQACGPRPSEIRRLKDVLVTHLLSVAGNPSYRTSRQSVLVSGSSLVHELRKSFQCKRLIISRQSKGVNLDACAHLAEGDTPVSPTVSNVCNSLSAANESVHGPAGHGVETHFVTDRILRKIAGLHSYDGGCVAEMRHPPPAASFGDMKLLLCLGRPPNSFCETDTACSSFKGLEEDRDNFERLMLGILGTILRSAAALQWQGVWLLPQCPDVFNPLAIRASQGALFWLPYRRGSWDDFVKFTSEQDLLICIPHEAGLDVHSSELSPRSYKGVCLLIDDAAFHAADALVQQSRGKLSNQSKEVVSSNAGDTANHVLIPKGGRNRVPRLSCPYQTIALPSVGSGGDDGDQENVMALMHPVTSTTILMYQLKQTHFPSVASSAFLFSKKTET</sequence>